<dbReference type="EC" id="3.4.11.18" evidence="11"/>
<comment type="caution">
    <text evidence="13">The sequence shown here is derived from an EMBL/GenBank/DDBJ whole genome shotgun (WGS) entry which is preliminary data.</text>
</comment>
<keyword evidence="14" id="KW-1185">Reference proteome</keyword>
<feature type="binding site" evidence="9">
    <location>
        <position position="341"/>
    </location>
    <ligand>
        <name>Zn(2+)</name>
        <dbReference type="ChEBI" id="CHEBI:29105"/>
        <label>3</label>
    </ligand>
</feature>
<dbReference type="GO" id="GO:0005829">
    <property type="term" value="C:cytosol"/>
    <property type="evidence" value="ECO:0007669"/>
    <property type="project" value="TreeGrafter"/>
</dbReference>
<protein>
    <recommendedName>
        <fullName evidence="11">Methionine aminopeptidase</fullName>
        <ecNumber evidence="11">3.4.11.18</ecNumber>
    </recommendedName>
</protein>
<comment type="function">
    <text evidence="9 11">Cotranslationally removes the N-terminal methionine from nascent proteins. The N-terminal methionine is often cleaved when the second residue in the primary sequence is small and uncharged (Met-Ala-, Cys, Gly, Pro, Ser, Thr, or Val).</text>
</comment>
<dbReference type="PANTHER" id="PTHR43330:SF7">
    <property type="entry name" value="METHIONINE AMINOPEPTIDASE 1"/>
    <property type="match status" value="1"/>
</dbReference>
<dbReference type="PROSITE" id="PS00680">
    <property type="entry name" value="MAP_1"/>
    <property type="match status" value="1"/>
</dbReference>
<dbReference type="GO" id="GO:0070006">
    <property type="term" value="F:metalloaminopeptidase activity"/>
    <property type="evidence" value="ECO:0007669"/>
    <property type="project" value="UniProtKB-UniRule"/>
</dbReference>
<comment type="subunit">
    <text evidence="9">Associates with the 60S ribosomal subunit of the 80S translational complex.</text>
</comment>
<dbReference type="EMBL" id="SWFT01000027">
    <property type="protein sequence ID" value="KAA8907190.1"/>
    <property type="molecule type" value="Genomic_DNA"/>
</dbReference>
<reference evidence="13 14" key="1">
    <citation type="submission" date="2019-07" db="EMBL/GenBank/DDBJ databases">
        <title>Genome assembly of two rare yeast pathogens: Diutina rugosa and Trichomonascus ciferrii.</title>
        <authorList>
            <person name="Mixao V."/>
            <person name="Saus E."/>
            <person name="Hansen A."/>
            <person name="Lass-Flor C."/>
            <person name="Gabaldon T."/>
        </authorList>
    </citation>
    <scope>NUCLEOTIDE SEQUENCE [LARGE SCALE GENOMIC DNA]</scope>
    <source>
        <strain evidence="13 14">CBS 613</strain>
    </source>
</reference>
<evidence type="ECO:0000256" key="7">
    <source>
        <dbReference type="ARBA" id="ARBA00022801"/>
    </source>
</evidence>
<dbReference type="GeneID" id="54779527"/>
<dbReference type="InterPro" id="IPR031615">
    <property type="entry name" value="Zfn-C6H2"/>
</dbReference>
<evidence type="ECO:0000256" key="10">
    <source>
        <dbReference type="PROSITE-ProRule" id="PRU01357"/>
    </source>
</evidence>
<evidence type="ECO:0000313" key="13">
    <source>
        <dbReference type="EMBL" id="KAA8907190.1"/>
    </source>
</evidence>
<gene>
    <name evidence="13" type="ORF">DIURU_000874</name>
</gene>
<feature type="binding site" evidence="9">
    <location>
        <position position="200"/>
    </location>
    <ligand>
        <name>Zn(2+)</name>
        <dbReference type="ChEBI" id="CHEBI:29105"/>
        <label>3</label>
    </ligand>
</feature>
<dbReference type="AlphaFoldDB" id="A0A642UWT6"/>
<dbReference type="FunFam" id="3.90.230.10:FF:000010">
    <property type="entry name" value="Methionine aminopeptidase"/>
    <property type="match status" value="1"/>
</dbReference>
<evidence type="ECO:0000256" key="4">
    <source>
        <dbReference type="ARBA" id="ARBA00022670"/>
    </source>
</evidence>
<dbReference type="PRINTS" id="PR00599">
    <property type="entry name" value="MAPEPTIDASE"/>
</dbReference>
<keyword evidence="5 9" id="KW-0479">Metal-binding</keyword>
<comment type="subcellular location">
    <subcellularLocation>
        <location evidence="1 9">Cytoplasm</location>
    </subcellularLocation>
</comment>
<keyword evidence="7 9" id="KW-0378">Hydrolase</keyword>
<dbReference type="SUPFAM" id="SSF55920">
    <property type="entry name" value="Creatinase/aminopeptidase"/>
    <property type="match status" value="1"/>
</dbReference>
<keyword evidence="3 9" id="KW-0963">Cytoplasm</keyword>
<evidence type="ECO:0000256" key="5">
    <source>
        <dbReference type="ARBA" id="ARBA00022723"/>
    </source>
</evidence>
<evidence type="ECO:0000259" key="12">
    <source>
        <dbReference type="PROSITE" id="PS52013"/>
    </source>
</evidence>
<organism evidence="13 14">
    <name type="scientific">Diutina rugosa</name>
    <name type="common">Yeast</name>
    <name type="synonym">Candida rugosa</name>
    <dbReference type="NCBI Taxonomy" id="5481"/>
    <lineage>
        <taxon>Eukaryota</taxon>
        <taxon>Fungi</taxon>
        <taxon>Dikarya</taxon>
        <taxon>Ascomycota</taxon>
        <taxon>Saccharomycotina</taxon>
        <taxon>Pichiomycetes</taxon>
        <taxon>Debaryomycetaceae</taxon>
        <taxon>Diutina</taxon>
    </lineage>
</organism>
<feature type="binding site" evidence="9">
    <location>
        <position position="284"/>
    </location>
    <ligand>
        <name>a protein</name>
        <dbReference type="ChEBI" id="CHEBI:16541"/>
    </ligand>
    <ligandPart>
        <name>N-terminal L-methionine residue</name>
        <dbReference type="ChEBI" id="CHEBI:64731"/>
    </ligandPart>
</feature>
<dbReference type="VEuPathDB" id="FungiDB:DIURU_000874"/>
<dbReference type="InterPro" id="IPR001714">
    <property type="entry name" value="Pept_M24_MAP"/>
</dbReference>
<dbReference type="GO" id="GO:0004239">
    <property type="term" value="F:initiator methionyl aminopeptidase activity"/>
    <property type="evidence" value="ECO:0007669"/>
    <property type="project" value="UniProtKB-UniRule"/>
</dbReference>
<evidence type="ECO:0000256" key="8">
    <source>
        <dbReference type="ARBA" id="ARBA00022833"/>
    </source>
</evidence>
<comment type="similarity">
    <text evidence="9 10">Belongs to the peptidase M24A family. Methionine aminopeptidase type 1 subfamily.</text>
</comment>
<feature type="domain" description="C6H2-type" evidence="12">
    <location>
        <begin position="1"/>
        <end position="55"/>
    </location>
</feature>
<feature type="binding site" evidence="9">
    <location>
        <position position="277"/>
    </location>
    <ligand>
        <name>Zn(2+)</name>
        <dbReference type="ChEBI" id="CHEBI:29105"/>
        <label>4</label>
        <note>catalytic</note>
    </ligand>
</feature>
<feature type="binding site" evidence="9">
    <location>
        <position position="310"/>
    </location>
    <ligand>
        <name>Zn(2+)</name>
        <dbReference type="ChEBI" id="CHEBI:29105"/>
        <label>4</label>
        <note>catalytic</note>
    </ligand>
</feature>
<dbReference type="OrthoDB" id="3209743at2759"/>
<dbReference type="RefSeq" id="XP_034014541.1">
    <property type="nucleotide sequence ID" value="XM_034159170.1"/>
</dbReference>
<feature type="binding site" evidence="9">
    <location>
        <position position="211"/>
    </location>
    <ligand>
        <name>Zn(2+)</name>
        <dbReference type="ChEBI" id="CHEBI:29105"/>
        <label>4</label>
        <note>catalytic</note>
    </ligand>
</feature>
<dbReference type="GO" id="GO:0006508">
    <property type="term" value="P:proteolysis"/>
    <property type="evidence" value="ECO:0007669"/>
    <property type="project" value="UniProtKB-KW"/>
</dbReference>
<dbReference type="InterPro" id="IPR000994">
    <property type="entry name" value="Pept_M24"/>
</dbReference>
<comment type="cofactor">
    <cofactor evidence="9">
        <name>Zn(2+)</name>
        <dbReference type="ChEBI" id="CHEBI:29105"/>
    </cofactor>
    <cofactor evidence="9">
        <name>Co(2+)</name>
        <dbReference type="ChEBI" id="CHEBI:48828"/>
    </cofactor>
    <cofactor evidence="9">
        <name>Mn(2+)</name>
        <dbReference type="ChEBI" id="CHEBI:29035"/>
    </cofactor>
    <cofactor evidence="9">
        <name>Fe(2+)</name>
        <dbReference type="ChEBI" id="CHEBI:29033"/>
    </cofactor>
    <text evidence="9">Binds 2 divalent metal cations per subunit. Has a high-affinity and a low affinity metal-binding site. The true nature of the physiological cofactor is under debate. The enzyme is active with zinc, cobalt, manganese or divalent iron ions. Has high activity with zinc; zinc cofactor is transferred into the active site region by the ZNG1 zinc chaperone.</text>
</comment>
<keyword evidence="4 9" id="KW-0645">Protease</keyword>
<dbReference type="InterPro" id="IPR002467">
    <property type="entry name" value="Pept_M24A_MAP1"/>
</dbReference>
<sequence length="375" mass="41820">MTTCASPQCGKDTESQLKCPVCLKEDKVSVFCDQSCFRNGWAVHKAIHKADDGSDNYNPFPNYSFTGELRPVYPLSERRQLPKHIKRPDYALDGKPLSEIKNDRLGKIVVHPPKTLEKLRKCCKVAREVLDATAAHVAPGITTDELDAILHKECLKRNAYPSPLNYYNFPKSLCTSVNEVICHGIPDGYTLQDGDIINLDVTIFYLGVHADLNETYYVGDKAKCDPDTVRLVETTRECLDKAIAMVKPGVAYRDFGEVIEKHAHANGCSVVRTYCGHGIGELFHSQPNVPHYSKNKAVGICKPGHVFTIEPMICLGTWRDQTWPDNWTSVTQDGKYSAQFEHQLLVTEDGVEVLTARTEKSPGGAIPRLEAKTEN</sequence>
<evidence type="ECO:0000256" key="3">
    <source>
        <dbReference type="ARBA" id="ARBA00022490"/>
    </source>
</evidence>
<dbReference type="GO" id="GO:0008270">
    <property type="term" value="F:zinc ion binding"/>
    <property type="evidence" value="ECO:0007669"/>
    <property type="project" value="UniProtKB-KW"/>
</dbReference>
<evidence type="ECO:0000256" key="6">
    <source>
        <dbReference type="ARBA" id="ARBA00022771"/>
    </source>
</evidence>
<dbReference type="OMA" id="FYGDHAY"/>
<dbReference type="Pfam" id="PF00557">
    <property type="entry name" value="Peptidase_M24"/>
    <property type="match status" value="1"/>
</dbReference>
<dbReference type="CDD" id="cd01086">
    <property type="entry name" value="MetAP1"/>
    <property type="match status" value="1"/>
</dbReference>
<evidence type="ECO:0000313" key="14">
    <source>
        <dbReference type="Proteomes" id="UP000449547"/>
    </source>
</evidence>
<comment type="cofactor">
    <cofactor evidence="11">
        <name>Co(2+)</name>
        <dbReference type="ChEBI" id="CHEBI:48828"/>
    </cofactor>
    <cofactor evidence="11">
        <name>Zn(2+)</name>
        <dbReference type="ChEBI" id="CHEBI:29105"/>
    </cofactor>
    <cofactor evidence="11">
        <name>Mn(2+)</name>
        <dbReference type="ChEBI" id="CHEBI:29035"/>
    </cofactor>
    <cofactor evidence="11">
        <name>Fe(2+)</name>
        <dbReference type="ChEBI" id="CHEBI:29033"/>
    </cofactor>
    <text evidence="11">Binds 2 divalent metal cations per subunit. Has a high-affinity and a low affinity metal-binding site. The true nature of the physiological cofactor is under debate. The enzyme is active with cobalt, zinc, manganese or divalent iron ions.</text>
</comment>
<comment type="catalytic activity">
    <reaction evidence="9 11">
        <text>Release of N-terminal amino acids, preferentially methionine, from peptides and arylamides.</text>
        <dbReference type="EC" id="3.4.11.18"/>
    </reaction>
</comment>
<dbReference type="HAMAP" id="MF_01974">
    <property type="entry name" value="MetAP_1"/>
    <property type="match status" value="1"/>
</dbReference>
<feature type="binding site" evidence="9">
    <location>
        <position position="183"/>
    </location>
    <ligand>
        <name>a protein</name>
        <dbReference type="ChEBI" id="CHEBI:16541"/>
    </ligand>
    <ligandPart>
        <name>N-terminal L-methionine residue</name>
        <dbReference type="ChEBI" id="CHEBI:64731"/>
    </ligandPart>
</feature>
<dbReference type="Pfam" id="PF15801">
    <property type="entry name" value="zf-C6H2"/>
    <property type="match status" value="1"/>
</dbReference>
<keyword evidence="6 10" id="KW-0863">Zinc-finger</keyword>
<dbReference type="Proteomes" id="UP000449547">
    <property type="component" value="Unassembled WGS sequence"/>
</dbReference>
<accession>A0A642UWT6</accession>
<dbReference type="PROSITE" id="PS52013">
    <property type="entry name" value="ZF_C6H2"/>
    <property type="match status" value="1"/>
</dbReference>
<keyword evidence="2 9" id="KW-0031">Aminopeptidase</keyword>
<evidence type="ECO:0000256" key="2">
    <source>
        <dbReference type="ARBA" id="ARBA00022438"/>
    </source>
</evidence>
<dbReference type="Gene3D" id="3.90.230.10">
    <property type="entry name" value="Creatinase/methionine aminopeptidase superfamily"/>
    <property type="match status" value="1"/>
</dbReference>
<evidence type="ECO:0000256" key="11">
    <source>
        <dbReference type="RuleBase" id="RU003653"/>
    </source>
</evidence>
<name>A0A642UWT6_DIURU</name>
<feature type="binding site" evidence="9">
    <location>
        <position position="341"/>
    </location>
    <ligand>
        <name>Zn(2+)</name>
        <dbReference type="ChEBI" id="CHEBI:29105"/>
        <label>4</label>
        <note>catalytic</note>
    </ligand>
</feature>
<dbReference type="PANTHER" id="PTHR43330">
    <property type="entry name" value="METHIONINE AMINOPEPTIDASE"/>
    <property type="match status" value="1"/>
</dbReference>
<evidence type="ECO:0000256" key="9">
    <source>
        <dbReference type="HAMAP-Rule" id="MF_03174"/>
    </source>
</evidence>
<feature type="binding site" evidence="9">
    <location>
        <position position="211"/>
    </location>
    <ligand>
        <name>Zn(2+)</name>
        <dbReference type="ChEBI" id="CHEBI:29105"/>
        <label>3</label>
    </ligand>
</feature>
<proteinExistence type="inferred from homology"/>
<dbReference type="InterPro" id="IPR036005">
    <property type="entry name" value="Creatinase/aminopeptidase-like"/>
</dbReference>
<evidence type="ECO:0000256" key="1">
    <source>
        <dbReference type="ARBA" id="ARBA00004496"/>
    </source>
</evidence>
<dbReference type="NCBIfam" id="TIGR00500">
    <property type="entry name" value="met_pdase_I"/>
    <property type="match status" value="1"/>
</dbReference>
<keyword evidence="8" id="KW-0862">Zinc</keyword>